<evidence type="ECO:0000259" key="1">
    <source>
        <dbReference type="Pfam" id="PF01266"/>
    </source>
</evidence>
<feature type="domain" description="FAD dependent oxidoreductase" evidence="1">
    <location>
        <begin position="5"/>
        <end position="327"/>
    </location>
</feature>
<evidence type="ECO:0000313" key="3">
    <source>
        <dbReference type="Proteomes" id="UP001231197"/>
    </source>
</evidence>
<dbReference type="Pfam" id="PF01266">
    <property type="entry name" value="DAO"/>
    <property type="match status" value="1"/>
</dbReference>
<organism evidence="2 3">
    <name type="scientific">Winogradskyella bathintestinalis</name>
    <dbReference type="NCBI Taxonomy" id="3035208"/>
    <lineage>
        <taxon>Bacteria</taxon>
        <taxon>Pseudomonadati</taxon>
        <taxon>Bacteroidota</taxon>
        <taxon>Flavobacteriia</taxon>
        <taxon>Flavobacteriales</taxon>
        <taxon>Flavobacteriaceae</taxon>
        <taxon>Winogradskyella</taxon>
    </lineage>
</organism>
<dbReference type="Gene3D" id="3.50.50.60">
    <property type="entry name" value="FAD/NAD(P)-binding domain"/>
    <property type="match status" value="1"/>
</dbReference>
<protein>
    <submittedName>
        <fullName evidence="2">FAD-binding oxidoreductase</fullName>
        <ecNumber evidence="2">1.-.-.-</ecNumber>
    </submittedName>
</protein>
<dbReference type="EMBL" id="JASDDK010000002">
    <property type="protein sequence ID" value="MDN3492844.1"/>
    <property type="molecule type" value="Genomic_DNA"/>
</dbReference>
<dbReference type="InterPro" id="IPR006076">
    <property type="entry name" value="FAD-dep_OxRdtase"/>
</dbReference>
<proteinExistence type="predicted"/>
<keyword evidence="3" id="KW-1185">Reference proteome</keyword>
<dbReference type="Proteomes" id="UP001231197">
    <property type="component" value="Unassembled WGS sequence"/>
</dbReference>
<name>A0ABT7ZUX6_9FLAO</name>
<dbReference type="EC" id="1.-.-.-" evidence="2"/>
<dbReference type="Gene3D" id="3.30.9.10">
    <property type="entry name" value="D-Amino Acid Oxidase, subunit A, domain 2"/>
    <property type="match status" value="1"/>
</dbReference>
<reference evidence="2 3" key="1">
    <citation type="journal article" date="2023" name="Int. J. Syst. Evol. Microbiol.">
        <title>Winogradskyella bathintestinalis sp. nov., isolated from the intestine of the deep-sea loosejaw dragonfish, Malacosteus niger.</title>
        <authorList>
            <person name="Uniacke-Lowe S."/>
            <person name="Johnson C.N."/>
            <person name="Stanton C."/>
            <person name="Hill C."/>
            <person name="Ross P."/>
        </authorList>
    </citation>
    <scope>NUCLEOTIDE SEQUENCE [LARGE SCALE GENOMIC DNA]</scope>
    <source>
        <strain evidence="2 3">APC 3343</strain>
    </source>
</reference>
<dbReference type="GO" id="GO:0016491">
    <property type="term" value="F:oxidoreductase activity"/>
    <property type="evidence" value="ECO:0007669"/>
    <property type="project" value="UniProtKB-KW"/>
</dbReference>
<evidence type="ECO:0000313" key="2">
    <source>
        <dbReference type="EMBL" id="MDN3492844.1"/>
    </source>
</evidence>
<sequence length="347" mass="39440">MKDVDYLIVGCGLASIAFCEELRAHNKTFVVFDNNSQKSSIVAAGLYNPVILKRFSEVWKAKEQLALALPVYRALEKELQIKVDYKLRILRRFTSIQEQNKWFTASDKPSLEKFLSTKLVKNTSAVIDAPFGFGEVLHAGRIDTETLITYYRNFLKQNGYFEEITFRHSQIEFVADGIQYQNIRTKHVVFAEGFGVKQNPYFKDMPLTGSKGEILTIEAPDLNIDYAIKSSVFIIPLGDDLYNVGATYDNVDKTNATTEKAKEELLSKVNTVLKCKYEVVNQVAGIRPTVKDRRPLVGQHAKHKNLYVLNGLGTRGVMIAPYVARELFQFVENSKSLDTEIDIKRFN</sequence>
<dbReference type="PANTHER" id="PTHR13847">
    <property type="entry name" value="SARCOSINE DEHYDROGENASE-RELATED"/>
    <property type="match status" value="1"/>
</dbReference>
<keyword evidence="2" id="KW-0560">Oxidoreductase</keyword>
<accession>A0ABT7ZUX6</accession>
<dbReference type="RefSeq" id="WP_290206490.1">
    <property type="nucleotide sequence ID" value="NZ_JASDDK010000002.1"/>
</dbReference>
<comment type="caution">
    <text evidence="2">The sequence shown here is derived from an EMBL/GenBank/DDBJ whole genome shotgun (WGS) entry which is preliminary data.</text>
</comment>
<gene>
    <name evidence="2" type="ORF">QMA06_08935</name>
</gene>
<dbReference type="InterPro" id="IPR036188">
    <property type="entry name" value="FAD/NAD-bd_sf"/>
</dbReference>
<dbReference type="SUPFAM" id="SSF51971">
    <property type="entry name" value="Nucleotide-binding domain"/>
    <property type="match status" value="1"/>
</dbReference>
<dbReference type="SUPFAM" id="SSF54373">
    <property type="entry name" value="FAD-linked reductases, C-terminal domain"/>
    <property type="match status" value="1"/>
</dbReference>